<dbReference type="Proteomes" id="UP000015102">
    <property type="component" value="Unassembled WGS sequence"/>
</dbReference>
<keyword evidence="3" id="KW-0813">Transport</keyword>
<proteinExistence type="inferred from homology"/>
<dbReference type="GO" id="GO:0006896">
    <property type="term" value="P:Golgi to vacuole transport"/>
    <property type="evidence" value="ECO:0007669"/>
    <property type="project" value="TreeGrafter"/>
</dbReference>
<dbReference type="InterPro" id="IPR039745">
    <property type="entry name" value="Vps54"/>
</dbReference>
<evidence type="ECO:0000259" key="7">
    <source>
        <dbReference type="Pfam" id="PF07928"/>
    </source>
</evidence>
<keyword evidence="9" id="KW-1185">Reference proteome</keyword>
<dbReference type="PANTHER" id="PTHR12965:SF0">
    <property type="entry name" value="VACUOLAR PROTEIN SORTING-ASSOCIATED PROTEIN 54"/>
    <property type="match status" value="1"/>
</dbReference>
<dbReference type="GO" id="GO:0015031">
    <property type="term" value="P:protein transport"/>
    <property type="evidence" value="ECO:0007669"/>
    <property type="project" value="UniProtKB-KW"/>
</dbReference>
<dbReference type="Gene3D" id="6.10.250.860">
    <property type="match status" value="1"/>
</dbReference>
<reference evidence="9" key="1">
    <citation type="submission" date="2013-02" db="EMBL/GenBank/DDBJ databases">
        <authorList>
            <person name="Hughes D."/>
        </authorList>
    </citation>
    <scope>NUCLEOTIDE SEQUENCE</scope>
    <source>
        <strain>Durham</strain>
        <strain evidence="9">NC isolate 2 -- Noor lab</strain>
    </source>
</reference>
<keyword evidence="6" id="KW-0175">Coiled coil</keyword>
<evidence type="ECO:0000256" key="2">
    <source>
        <dbReference type="ARBA" id="ARBA00009150"/>
    </source>
</evidence>
<accession>T1H1R5</accession>
<evidence type="ECO:0000313" key="9">
    <source>
        <dbReference type="Proteomes" id="UP000015102"/>
    </source>
</evidence>
<name>T1H1R5_MEGSC</name>
<comment type="similarity">
    <text evidence="2">Belongs to the VPS54 family.</text>
</comment>
<dbReference type="AlphaFoldDB" id="T1H1R5"/>
<dbReference type="PANTHER" id="PTHR12965">
    <property type="entry name" value="VACUOLAR PROTEIN SORTING 54"/>
    <property type="match status" value="1"/>
</dbReference>
<dbReference type="Pfam" id="PF07928">
    <property type="entry name" value="Vps54"/>
    <property type="match status" value="1"/>
</dbReference>
<dbReference type="HOGENOM" id="CLU_1412101_0_0_1"/>
<dbReference type="EMBL" id="CAQQ02166420">
    <property type="status" value="NOT_ANNOTATED_CDS"/>
    <property type="molecule type" value="Genomic_DNA"/>
</dbReference>
<evidence type="ECO:0000313" key="8">
    <source>
        <dbReference type="EnsemblMetazoa" id="MESCA010133-PA"/>
    </source>
</evidence>
<keyword evidence="4" id="KW-0653">Protein transport</keyword>
<dbReference type="GO" id="GO:0019905">
    <property type="term" value="F:syntaxin binding"/>
    <property type="evidence" value="ECO:0007669"/>
    <property type="project" value="TreeGrafter"/>
</dbReference>
<dbReference type="InterPro" id="IPR012501">
    <property type="entry name" value="Vps54_C"/>
</dbReference>
<organism evidence="8 9">
    <name type="scientific">Megaselia scalaris</name>
    <name type="common">Humpbacked fly</name>
    <name type="synonym">Phora scalaris</name>
    <dbReference type="NCBI Taxonomy" id="36166"/>
    <lineage>
        <taxon>Eukaryota</taxon>
        <taxon>Metazoa</taxon>
        <taxon>Ecdysozoa</taxon>
        <taxon>Arthropoda</taxon>
        <taxon>Hexapoda</taxon>
        <taxon>Insecta</taxon>
        <taxon>Pterygota</taxon>
        <taxon>Neoptera</taxon>
        <taxon>Endopterygota</taxon>
        <taxon>Diptera</taxon>
        <taxon>Brachycera</taxon>
        <taxon>Muscomorpha</taxon>
        <taxon>Platypezoidea</taxon>
        <taxon>Phoridae</taxon>
        <taxon>Megaseliini</taxon>
        <taxon>Megaselia</taxon>
    </lineage>
</organism>
<comment type="subcellular location">
    <subcellularLocation>
        <location evidence="1">Golgi apparatus</location>
        <location evidence="1">trans-Golgi network</location>
    </subcellularLocation>
</comment>
<evidence type="ECO:0000256" key="3">
    <source>
        <dbReference type="ARBA" id="ARBA00022448"/>
    </source>
</evidence>
<feature type="domain" description="Vacuolar protein sorting-associated protein 54 C-terminal" evidence="7">
    <location>
        <begin position="45"/>
        <end position="171"/>
    </location>
</feature>
<dbReference type="GO" id="GO:0042147">
    <property type="term" value="P:retrograde transport, endosome to Golgi"/>
    <property type="evidence" value="ECO:0007669"/>
    <property type="project" value="InterPro"/>
</dbReference>
<evidence type="ECO:0000256" key="1">
    <source>
        <dbReference type="ARBA" id="ARBA00004601"/>
    </source>
</evidence>
<dbReference type="OMA" id="NDYCNCA"/>
<sequence>DIPSDFQKIIDRIAENEFICSKTEIFNSVVNGGLQANPVLLVEGKPYALVAAALTLVQMMNDYCNCASQLPIVALYHSRNIIDLMRTFNSRSCQLVIGAGALRVAGLKTITIGNLALVSRAIQLVLWLLPKVKAHFAKLEPTSVAGFDTIENDFTSHMKEIEAKILVIVSDLVGNQLKSWDARPPVPSQALDL</sequence>
<dbReference type="EnsemblMetazoa" id="MESCA010133-RA">
    <property type="protein sequence ID" value="MESCA010133-PA"/>
    <property type="gene ID" value="MESCA010133"/>
</dbReference>
<evidence type="ECO:0000256" key="5">
    <source>
        <dbReference type="ARBA" id="ARBA00023034"/>
    </source>
</evidence>
<keyword evidence="5" id="KW-0333">Golgi apparatus</keyword>
<dbReference type="GO" id="GO:0000938">
    <property type="term" value="C:GARP complex"/>
    <property type="evidence" value="ECO:0007669"/>
    <property type="project" value="InterPro"/>
</dbReference>
<reference evidence="8" key="2">
    <citation type="submission" date="2015-06" db="UniProtKB">
        <authorList>
            <consortium name="EnsemblMetazoa"/>
        </authorList>
    </citation>
    <scope>IDENTIFICATION</scope>
</reference>
<evidence type="ECO:0000256" key="4">
    <source>
        <dbReference type="ARBA" id="ARBA00022927"/>
    </source>
</evidence>
<protein>
    <recommendedName>
        <fullName evidence="7">Vacuolar protein sorting-associated protein 54 C-terminal domain-containing protein</fullName>
    </recommendedName>
</protein>
<dbReference type="STRING" id="36166.T1H1R5"/>
<dbReference type="GO" id="GO:0005829">
    <property type="term" value="C:cytosol"/>
    <property type="evidence" value="ECO:0007669"/>
    <property type="project" value="GOC"/>
</dbReference>
<evidence type="ECO:0000256" key="6">
    <source>
        <dbReference type="ARBA" id="ARBA00023054"/>
    </source>
</evidence>